<feature type="region of interest" description="Disordered" evidence="5">
    <location>
        <begin position="302"/>
        <end position="376"/>
    </location>
</feature>
<dbReference type="Pfam" id="PF11819">
    <property type="entry name" value="CUPID"/>
    <property type="match status" value="1"/>
</dbReference>
<evidence type="ECO:0000313" key="7">
    <source>
        <dbReference type="EMBL" id="CAH1103380.1"/>
    </source>
</evidence>
<evidence type="ECO:0000256" key="5">
    <source>
        <dbReference type="SAM" id="MobiDB-lite"/>
    </source>
</evidence>
<feature type="domain" description="Cytohesin Ubiquitin Protein Inducing" evidence="6">
    <location>
        <begin position="30"/>
        <end position="138"/>
    </location>
</feature>
<feature type="compositionally biased region" description="Polar residues" evidence="5">
    <location>
        <begin position="186"/>
        <end position="195"/>
    </location>
</feature>
<feature type="compositionally biased region" description="Low complexity" evidence="5">
    <location>
        <begin position="577"/>
        <end position="593"/>
    </location>
</feature>
<evidence type="ECO:0000256" key="2">
    <source>
        <dbReference type="ARBA" id="ARBA00022490"/>
    </source>
</evidence>
<keyword evidence="2" id="KW-0963">Cytoplasm</keyword>
<dbReference type="InterPro" id="IPR021774">
    <property type="entry name" value="CUPID"/>
</dbReference>
<feature type="region of interest" description="Disordered" evidence="5">
    <location>
        <begin position="165"/>
        <end position="214"/>
    </location>
</feature>
<dbReference type="InterPro" id="IPR047176">
    <property type="entry name" value="FRMD4A/B"/>
</dbReference>
<feature type="region of interest" description="Disordered" evidence="5">
    <location>
        <begin position="744"/>
        <end position="763"/>
    </location>
</feature>
<feature type="compositionally biased region" description="Low complexity" evidence="5">
    <location>
        <begin position="302"/>
        <end position="333"/>
    </location>
</feature>
<sequence>MLEDPNNVVEDGVNSEENKFSNMGATRNMTASRITVLQERKKQIEETLNKRNQELRQLCIQEAELTGITPPEMPLEPGETLPLIRRRVGTSYQLPEKLFKNGCNKDEMIADFELQIELHANMAEAALGLANEHNMSKTMKRQHRSEYQKHKQKCLALQEKVAALKEKAEQQKQQKKKPRTPETIDDTISVSTNGKQDPRHSISLKHNLPSEGGVELRYHPDASRSYRMSEVPYLGQTNKPDDILTSGFYRLSLNGYHTYMERRENINNVYPSNCIPQHSPYPYNSSQMPISNQHLQNNLSYQQSSPLSQHSPLLSHSPHLSQQSPHSSQHSPHYVSQKAQYSPQQRLLQHPQYTSELNHRQSSPTAPISPKSHYYPSYPTFNRQSYRYDSEVMYRNHHQIQPHQQYEQMNVVTSGLGGYWKRTTNGELVWYSSSVIDGNWQRDKRFGSLDRRKTKRLTSRISPNIDNKSATLSTVPNYQGQVRSASIKSSQILNRRSQDNGQLVRTQSLGSVGAITVDSVYPTDDSSSYGSDSRSLECNQTLKKHKEKEWLESSLDGPVMTIGGPISPHRATSPQGSVSVPTPQPPLSSSQPTIPTFSSEEKVPKEIPAESNPSTKSREPHIELFNNTIPKNCTIVQAGHCKPYHEETKPFEMSDFYKYSTKFKKSPTKSENEKVHVVGTSQQNLNKKFDESKGSYSPSFQQHSAGTSTSLDNSVNLNTSLNLDQLAVSEHFSDEMNAWYKEQRQNNNNAGTNPKNRSTATLV</sequence>
<feature type="compositionally biased region" description="Polar residues" evidence="5">
    <location>
        <begin position="694"/>
        <end position="711"/>
    </location>
</feature>
<name>A0A9P0CPF0_9CUCU</name>
<feature type="region of interest" description="Disordered" evidence="5">
    <location>
        <begin position="682"/>
        <end position="711"/>
    </location>
</feature>
<evidence type="ECO:0000313" key="8">
    <source>
        <dbReference type="Proteomes" id="UP001153636"/>
    </source>
</evidence>
<gene>
    <name evidence="7" type="ORF">PSYICH_LOCUS4414</name>
</gene>
<evidence type="ECO:0000259" key="6">
    <source>
        <dbReference type="Pfam" id="PF11819"/>
    </source>
</evidence>
<feature type="compositionally biased region" description="Basic and acidic residues" evidence="5">
    <location>
        <begin position="599"/>
        <end position="608"/>
    </location>
</feature>
<dbReference type="OrthoDB" id="10063592at2759"/>
<dbReference type="AlphaFoldDB" id="A0A9P0CPF0"/>
<accession>A0A9P0CPF0</accession>
<feature type="coiled-coil region" evidence="4">
    <location>
        <begin position="34"/>
        <end position="61"/>
    </location>
</feature>
<dbReference type="EMBL" id="OV651826">
    <property type="protein sequence ID" value="CAH1103380.1"/>
    <property type="molecule type" value="Genomic_DNA"/>
</dbReference>
<reference evidence="7" key="1">
    <citation type="submission" date="2022-01" db="EMBL/GenBank/DDBJ databases">
        <authorList>
            <person name="King R."/>
        </authorList>
    </citation>
    <scope>NUCLEOTIDE SEQUENCE</scope>
</reference>
<dbReference type="GO" id="GO:0005737">
    <property type="term" value="C:cytoplasm"/>
    <property type="evidence" value="ECO:0007669"/>
    <property type="project" value="UniProtKB-SubCell"/>
</dbReference>
<protein>
    <recommendedName>
        <fullName evidence="6">Cytohesin Ubiquitin Protein Inducing domain-containing protein</fullName>
    </recommendedName>
</protein>
<dbReference type="PANTHER" id="PTHR46079:SF2">
    <property type="entry name" value="FERM DOMAIN-CONTAINING PROTEIN"/>
    <property type="match status" value="1"/>
</dbReference>
<feature type="region of interest" description="Disordered" evidence="5">
    <location>
        <begin position="564"/>
        <end position="618"/>
    </location>
</feature>
<evidence type="ECO:0000256" key="3">
    <source>
        <dbReference type="ARBA" id="ARBA00023054"/>
    </source>
</evidence>
<feature type="compositionally biased region" description="Polar residues" evidence="5">
    <location>
        <begin position="337"/>
        <end position="366"/>
    </location>
</feature>
<feature type="compositionally biased region" description="Polar residues" evidence="5">
    <location>
        <begin position="745"/>
        <end position="763"/>
    </location>
</feature>
<proteinExistence type="predicted"/>
<keyword evidence="3 4" id="KW-0175">Coiled coil</keyword>
<keyword evidence="8" id="KW-1185">Reference proteome</keyword>
<comment type="subcellular location">
    <subcellularLocation>
        <location evidence="1">Cytoplasm</location>
    </subcellularLocation>
</comment>
<evidence type="ECO:0000256" key="4">
    <source>
        <dbReference type="SAM" id="Coils"/>
    </source>
</evidence>
<dbReference type="PANTHER" id="PTHR46079">
    <property type="entry name" value="FERM DOMAIN-CONTAINING PROTEIN 4"/>
    <property type="match status" value="1"/>
</dbReference>
<organism evidence="7 8">
    <name type="scientific">Psylliodes chrysocephalus</name>
    <dbReference type="NCBI Taxonomy" id="3402493"/>
    <lineage>
        <taxon>Eukaryota</taxon>
        <taxon>Metazoa</taxon>
        <taxon>Ecdysozoa</taxon>
        <taxon>Arthropoda</taxon>
        <taxon>Hexapoda</taxon>
        <taxon>Insecta</taxon>
        <taxon>Pterygota</taxon>
        <taxon>Neoptera</taxon>
        <taxon>Endopterygota</taxon>
        <taxon>Coleoptera</taxon>
        <taxon>Polyphaga</taxon>
        <taxon>Cucujiformia</taxon>
        <taxon>Chrysomeloidea</taxon>
        <taxon>Chrysomelidae</taxon>
        <taxon>Galerucinae</taxon>
        <taxon>Alticini</taxon>
        <taxon>Psylliodes</taxon>
    </lineage>
</organism>
<evidence type="ECO:0000256" key="1">
    <source>
        <dbReference type="ARBA" id="ARBA00004496"/>
    </source>
</evidence>
<dbReference type="GO" id="GO:0090162">
    <property type="term" value="P:establishment of epithelial cell polarity"/>
    <property type="evidence" value="ECO:0007669"/>
    <property type="project" value="InterPro"/>
</dbReference>
<dbReference type="Proteomes" id="UP001153636">
    <property type="component" value="Chromosome 14"/>
</dbReference>